<keyword evidence="3" id="KW-1185">Reference proteome</keyword>
<dbReference type="PANTHER" id="PTHR31650">
    <property type="entry name" value="O-ACYLTRANSFERASE (WSD1-LIKE) FAMILY PROTEIN"/>
    <property type="match status" value="1"/>
</dbReference>
<evidence type="ECO:0000313" key="3">
    <source>
        <dbReference type="Proteomes" id="UP001165085"/>
    </source>
</evidence>
<reference evidence="3" key="1">
    <citation type="journal article" date="2023" name="Commun. Biol.">
        <title>Genome analysis of Parmales, the sister group of diatoms, reveals the evolutionary specialization of diatoms from phago-mixotrophs to photoautotrophs.</title>
        <authorList>
            <person name="Ban H."/>
            <person name="Sato S."/>
            <person name="Yoshikawa S."/>
            <person name="Yamada K."/>
            <person name="Nakamura Y."/>
            <person name="Ichinomiya M."/>
            <person name="Sato N."/>
            <person name="Blanc-Mathieu R."/>
            <person name="Endo H."/>
            <person name="Kuwata A."/>
            <person name="Ogata H."/>
        </authorList>
    </citation>
    <scope>NUCLEOTIDE SEQUENCE [LARGE SCALE GENOMIC DNA]</scope>
    <source>
        <strain evidence="3">NIES 3701</strain>
    </source>
</reference>
<dbReference type="InterPro" id="IPR045034">
    <property type="entry name" value="O-acyltransferase_WSD1-like"/>
</dbReference>
<evidence type="ECO:0000313" key="2">
    <source>
        <dbReference type="EMBL" id="GMH92535.1"/>
    </source>
</evidence>
<accession>A0A9W7BR39</accession>
<proteinExistence type="predicted"/>
<dbReference type="EMBL" id="BRXY01000401">
    <property type="protein sequence ID" value="GMH92535.1"/>
    <property type="molecule type" value="Genomic_DNA"/>
</dbReference>
<feature type="domain" description="O-acyltransferase WSD1 C-terminal" evidence="1">
    <location>
        <begin position="336"/>
        <end position="477"/>
    </location>
</feature>
<dbReference type="OrthoDB" id="619536at2759"/>
<dbReference type="Proteomes" id="UP001165085">
    <property type="component" value="Unassembled WGS sequence"/>
</dbReference>
<dbReference type="PANTHER" id="PTHR31650:SF1">
    <property type="entry name" value="WAX ESTER SYNTHASE_DIACYLGLYCEROL ACYLTRANSFERASE 4-RELATED"/>
    <property type="match status" value="1"/>
</dbReference>
<sequence length="490" mass="55263">MPDTIPPDVVKTKPVGPKLVLLSETFHRQAIQRDQSPTIHCLMTLGSIPPPLAVSQKINELIETYPLFRSTVIEHRTFLRSNYHWSTPSLESCSSQSFIENISLTIAARPSPLISEGNNNSCDRALRRFVSDKIPDFFDTSRGMFKVYVVKYRVDGEGEEPIKDRCDLVWRIHHGIGDGVLLSKCLESMCEFQNVEGEVTKTQTRKPRKPIPLHRKIWLGLSAFIKTVTLPLTFLDASTGLKASSDYRKLGKAKTYATSKTWSVSELKSVSKKMNCTINDIVMSCLSGGIRRYLQSISDPVILRKKSLKIRALAVVNTRTNMEGLLTAFKNCEAPNEFSYVIPTMPLGSMAEKDRVLQCKKEMDRLKSSPEPFVVRKLNNTIRDIFGGKFVLKFNCDYVVNKFTCFFSNLPGPTAPLKIMGCELKRMSNFVHPMMYGCGLSIQSYNGELVINASCDKEKIQDPGKFMGFVDEVWEELKEGERREGGDSQI</sequence>
<dbReference type="InterPro" id="IPR009721">
    <property type="entry name" value="O-acyltransferase_WSD1_C"/>
</dbReference>
<gene>
    <name evidence="2" type="ORF">TrST_g7249</name>
</gene>
<comment type="caution">
    <text evidence="2">The sequence shown here is derived from an EMBL/GenBank/DDBJ whole genome shotgun (WGS) entry which is preliminary data.</text>
</comment>
<name>A0A9W7BR39_9STRA</name>
<dbReference type="Pfam" id="PF06974">
    <property type="entry name" value="WS_DGAT_C"/>
    <property type="match status" value="1"/>
</dbReference>
<dbReference type="GO" id="GO:0005886">
    <property type="term" value="C:plasma membrane"/>
    <property type="evidence" value="ECO:0007669"/>
    <property type="project" value="TreeGrafter"/>
</dbReference>
<dbReference type="GO" id="GO:0008374">
    <property type="term" value="F:O-acyltransferase activity"/>
    <property type="evidence" value="ECO:0007669"/>
    <property type="project" value="InterPro"/>
</dbReference>
<evidence type="ECO:0000259" key="1">
    <source>
        <dbReference type="Pfam" id="PF06974"/>
    </source>
</evidence>
<protein>
    <recommendedName>
        <fullName evidence="1">O-acyltransferase WSD1 C-terminal domain-containing protein</fullName>
    </recommendedName>
</protein>
<dbReference type="AlphaFoldDB" id="A0A9W7BR39"/>
<dbReference type="GO" id="GO:0019432">
    <property type="term" value="P:triglyceride biosynthetic process"/>
    <property type="evidence" value="ECO:0007669"/>
    <property type="project" value="TreeGrafter"/>
</dbReference>
<organism evidence="2 3">
    <name type="scientific">Triparma strigata</name>
    <dbReference type="NCBI Taxonomy" id="1606541"/>
    <lineage>
        <taxon>Eukaryota</taxon>
        <taxon>Sar</taxon>
        <taxon>Stramenopiles</taxon>
        <taxon>Ochrophyta</taxon>
        <taxon>Bolidophyceae</taxon>
        <taxon>Parmales</taxon>
        <taxon>Triparmaceae</taxon>
        <taxon>Triparma</taxon>
    </lineage>
</organism>